<name>A0A1C2G059_9GAMM</name>
<reference evidence="1 2" key="1">
    <citation type="submission" date="2018-02" db="EMBL/GenBank/DDBJ databases">
        <title>Insights into the biology of acidophilic members of the Acidiferrobacteraceae family derived from comparative genomic analyses.</title>
        <authorList>
            <person name="Issotta F."/>
            <person name="Thyssen C."/>
            <person name="Mena C."/>
            <person name="Moya A."/>
            <person name="Bellenberg S."/>
            <person name="Sproer C."/>
            <person name="Covarrubias P.C."/>
            <person name="Sand W."/>
            <person name="Quatrini R."/>
            <person name="Vera M."/>
        </authorList>
    </citation>
    <scope>NUCLEOTIDE SEQUENCE [LARGE SCALE GENOMIC DNA]</scope>
    <source>
        <strain evidence="2">m-1</strain>
    </source>
</reference>
<protein>
    <submittedName>
        <fullName evidence="1">Uncharacterized protein</fullName>
    </submittedName>
</protein>
<accession>A0A1C2G059</accession>
<organism evidence="1 2">
    <name type="scientific">Acidiferrobacter thiooxydans</name>
    <dbReference type="NCBI Taxonomy" id="163359"/>
    <lineage>
        <taxon>Bacteria</taxon>
        <taxon>Pseudomonadati</taxon>
        <taxon>Pseudomonadota</taxon>
        <taxon>Gammaproteobacteria</taxon>
        <taxon>Acidiferrobacterales</taxon>
        <taxon>Acidiferrobacteraceae</taxon>
        <taxon>Acidiferrobacter</taxon>
    </lineage>
</organism>
<gene>
    <name evidence="1" type="ORF">C4900_06945</name>
</gene>
<evidence type="ECO:0000313" key="1">
    <source>
        <dbReference type="EMBL" id="RCN59420.1"/>
    </source>
</evidence>
<proteinExistence type="predicted"/>
<dbReference type="EMBL" id="PSYR01000001">
    <property type="protein sequence ID" value="RCN59420.1"/>
    <property type="molecule type" value="Genomic_DNA"/>
</dbReference>
<evidence type="ECO:0000313" key="2">
    <source>
        <dbReference type="Proteomes" id="UP000253250"/>
    </source>
</evidence>
<dbReference type="Proteomes" id="UP000253250">
    <property type="component" value="Unassembled WGS sequence"/>
</dbReference>
<keyword evidence="2" id="KW-1185">Reference proteome</keyword>
<dbReference type="AlphaFoldDB" id="A0A1C2G059"/>
<sequence>MECLRGVDGQQLLQHIADAGGAAPAGPRPVAFVAWPGLAPSAEAGIAECTVELQNARGQTLRVRLQGPGLDRLVGLCAASREAP</sequence>
<comment type="caution">
    <text evidence="1">The sequence shown here is derived from an EMBL/GenBank/DDBJ whole genome shotgun (WGS) entry which is preliminary data.</text>
</comment>